<reference evidence="1 2" key="1">
    <citation type="submission" date="2022-06" db="EMBL/GenBank/DDBJ databases">
        <title>Isolation of gut microbiota from human fecal samples.</title>
        <authorList>
            <person name="Pamer E.G."/>
            <person name="Barat B."/>
            <person name="Waligurski E."/>
            <person name="Medina S."/>
            <person name="Paddock L."/>
            <person name="Mostad J."/>
        </authorList>
    </citation>
    <scope>NUCLEOTIDE SEQUENCE [LARGE SCALE GENOMIC DNA]</scope>
    <source>
        <strain evidence="1 2">DFI.9.73</strain>
    </source>
</reference>
<accession>A0ABT1RXR0</accession>
<evidence type="ECO:0000313" key="1">
    <source>
        <dbReference type="EMBL" id="MCQ4839469.1"/>
    </source>
</evidence>
<dbReference type="GeneID" id="90532740"/>
<dbReference type="EMBL" id="JANFZH010000010">
    <property type="protein sequence ID" value="MCQ4839469.1"/>
    <property type="molecule type" value="Genomic_DNA"/>
</dbReference>
<evidence type="ECO:0000313" key="2">
    <source>
        <dbReference type="Proteomes" id="UP001524473"/>
    </source>
</evidence>
<comment type="caution">
    <text evidence="1">The sequence shown here is derived from an EMBL/GenBank/DDBJ whole genome shotgun (WGS) entry which is preliminary data.</text>
</comment>
<proteinExistence type="predicted"/>
<name>A0ABT1RXR0_9FIRM</name>
<keyword evidence="2" id="KW-1185">Reference proteome</keyword>
<dbReference type="RefSeq" id="WP_066864897.1">
    <property type="nucleotide sequence ID" value="NZ_CABKVV010000014.1"/>
</dbReference>
<gene>
    <name evidence="1" type="ORF">NE695_06000</name>
</gene>
<sequence>MKLEKEKSLLDELAEKTGCDYLSDLPGYVGSSSFHNGIGVLRDWPLSEWEEAAEYLTGRRPEFRNEQEAREYLLRANRIGNS</sequence>
<protein>
    <submittedName>
        <fullName evidence="1">Uncharacterized protein</fullName>
    </submittedName>
</protein>
<dbReference type="Proteomes" id="UP001524473">
    <property type="component" value="Unassembled WGS sequence"/>
</dbReference>
<organism evidence="1 2">
    <name type="scientific">Neglectibacter timonensis</name>
    <dbReference type="NCBI Taxonomy" id="1776382"/>
    <lineage>
        <taxon>Bacteria</taxon>
        <taxon>Bacillati</taxon>
        <taxon>Bacillota</taxon>
        <taxon>Clostridia</taxon>
        <taxon>Eubacteriales</taxon>
        <taxon>Oscillospiraceae</taxon>
        <taxon>Neglectibacter</taxon>
    </lineage>
</organism>